<accession>A0ACB9P0Y9</accession>
<proteinExistence type="predicted"/>
<comment type="caution">
    <text evidence="1">The sequence shown here is derived from an EMBL/GenBank/DDBJ whole genome shotgun (WGS) entry which is preliminary data.</text>
</comment>
<protein>
    <submittedName>
        <fullName evidence="1">Uncharacterized protein</fullName>
    </submittedName>
</protein>
<organism evidence="1 2">
    <name type="scientific">Melastoma candidum</name>
    <dbReference type="NCBI Taxonomy" id="119954"/>
    <lineage>
        <taxon>Eukaryota</taxon>
        <taxon>Viridiplantae</taxon>
        <taxon>Streptophyta</taxon>
        <taxon>Embryophyta</taxon>
        <taxon>Tracheophyta</taxon>
        <taxon>Spermatophyta</taxon>
        <taxon>Magnoliopsida</taxon>
        <taxon>eudicotyledons</taxon>
        <taxon>Gunneridae</taxon>
        <taxon>Pentapetalae</taxon>
        <taxon>rosids</taxon>
        <taxon>malvids</taxon>
        <taxon>Myrtales</taxon>
        <taxon>Melastomataceae</taxon>
        <taxon>Melastomatoideae</taxon>
        <taxon>Melastomateae</taxon>
        <taxon>Melastoma</taxon>
    </lineage>
</organism>
<evidence type="ECO:0000313" key="1">
    <source>
        <dbReference type="EMBL" id="KAI4342413.1"/>
    </source>
</evidence>
<reference evidence="2" key="1">
    <citation type="journal article" date="2023" name="Front. Plant Sci.">
        <title>Chromosomal-level genome assembly of Melastoma candidum provides insights into trichome evolution.</title>
        <authorList>
            <person name="Zhong Y."/>
            <person name="Wu W."/>
            <person name="Sun C."/>
            <person name="Zou P."/>
            <person name="Liu Y."/>
            <person name="Dai S."/>
            <person name="Zhou R."/>
        </authorList>
    </citation>
    <scope>NUCLEOTIDE SEQUENCE [LARGE SCALE GENOMIC DNA]</scope>
</reference>
<gene>
    <name evidence="1" type="ORF">MLD38_027045</name>
</gene>
<dbReference type="EMBL" id="CM042886">
    <property type="protein sequence ID" value="KAI4342413.1"/>
    <property type="molecule type" value="Genomic_DNA"/>
</dbReference>
<sequence length="374" mass="41898">MSGKGGTDEKEMEVEDEEFRVWKKNTPVLYDLVISHPLEWPSLTVHWSPLSPHTLLLGTHTSNGSPNFLILADVSFPPTHPPKVEIKHMLPADGEVNRARFMPQNPSVIGAKTNGCDVYVFDSSKPSTSDFDPHLRLRGHRDEGYGLSWSLLREGYLLSASHDRCICLWDILAIPQDTSVLDAMHVFEGHSSAIGDVSWHPKNDSLFGSVGDDCLLMIWDSRTYKPEQRIKAHEKEVNGLSFNLYTEWIVATASSDATIGLFDLRKLTLPLHVLSGHDGEVLQVDWDPNHEAVLASSSDDRRVIVWDINRIGDEQQEGDASDGPAELLFSHGGHKARISDFAWNKSEPWIISSVAEDNSLQVWEMAESIYHDDD</sequence>
<evidence type="ECO:0000313" key="2">
    <source>
        <dbReference type="Proteomes" id="UP001057402"/>
    </source>
</evidence>
<keyword evidence="2" id="KW-1185">Reference proteome</keyword>
<dbReference type="Proteomes" id="UP001057402">
    <property type="component" value="Chromosome 7"/>
</dbReference>
<name>A0ACB9P0Y9_9MYRT</name>